<accession>A0ABY6CP74</accession>
<dbReference type="RefSeq" id="WP_262309751.1">
    <property type="nucleotide sequence ID" value="NZ_CP106679.1"/>
</dbReference>
<protein>
    <submittedName>
        <fullName evidence="3">ThuA domain-containing protein</fullName>
    </submittedName>
</protein>
<dbReference type="SUPFAM" id="SSF52317">
    <property type="entry name" value="Class I glutamine amidotransferase-like"/>
    <property type="match status" value="1"/>
</dbReference>
<keyword evidence="4" id="KW-1185">Reference proteome</keyword>
<sequence>MIRKTLFLSALSCLMAFASTAQQFKALLFTKTVGWHHESIHEGVTAMRWLADRHDFSLYWTENERMVFNEKALAKYDVVIFLNTTGDVLNDEQQAAFEKFIQSGKGYVGIHSASDTEYEWSWYTQLVGRMFKIHPANQTALIKVEDRNFPGMQLMPDVRWWTDEWYEFGEEKVEGLKYLVSVDESTYNAKVEWKDNKSEGMPDFHPISWYHEFDGGRAFYTALGHLPKTYSDPLFLEHIYGGVFYAATGKGIMAVEEPAGKKKNVKR</sequence>
<evidence type="ECO:0000313" key="4">
    <source>
        <dbReference type="Proteomes" id="UP001065174"/>
    </source>
</evidence>
<dbReference type="InterPro" id="IPR029010">
    <property type="entry name" value="ThuA-like"/>
</dbReference>
<dbReference type="Pfam" id="PF06283">
    <property type="entry name" value="ThuA"/>
    <property type="match status" value="1"/>
</dbReference>
<dbReference type="EMBL" id="CP106679">
    <property type="protein sequence ID" value="UXP32315.1"/>
    <property type="molecule type" value="Genomic_DNA"/>
</dbReference>
<feature type="chain" id="PRO_5046211252" evidence="1">
    <location>
        <begin position="22"/>
        <end position="267"/>
    </location>
</feature>
<feature type="domain" description="ThuA-like" evidence="2">
    <location>
        <begin position="25"/>
        <end position="246"/>
    </location>
</feature>
<proteinExistence type="predicted"/>
<reference evidence="3" key="1">
    <citation type="submission" date="2022-09" db="EMBL/GenBank/DDBJ databases">
        <title>Comparative genomics and taxonomic characterization of three novel marine species of genus Reichenbachiella exhibiting antioxidant and polysaccharide degradation activities.</title>
        <authorList>
            <person name="Muhammad N."/>
            <person name="Lee Y.-J."/>
            <person name="Ko J."/>
            <person name="Kim S.-G."/>
        </authorList>
    </citation>
    <scope>NUCLEOTIDE SEQUENCE</scope>
    <source>
        <strain evidence="3">BKB1-1</strain>
    </source>
</reference>
<gene>
    <name evidence="3" type="ORF">N6H18_18410</name>
</gene>
<feature type="signal peptide" evidence="1">
    <location>
        <begin position="1"/>
        <end position="21"/>
    </location>
</feature>
<dbReference type="Proteomes" id="UP001065174">
    <property type="component" value="Chromosome"/>
</dbReference>
<dbReference type="Gene3D" id="3.40.50.880">
    <property type="match status" value="1"/>
</dbReference>
<evidence type="ECO:0000259" key="2">
    <source>
        <dbReference type="Pfam" id="PF06283"/>
    </source>
</evidence>
<evidence type="ECO:0000313" key="3">
    <source>
        <dbReference type="EMBL" id="UXP32315.1"/>
    </source>
</evidence>
<dbReference type="InterPro" id="IPR029062">
    <property type="entry name" value="Class_I_gatase-like"/>
</dbReference>
<dbReference type="PANTHER" id="PTHR40469">
    <property type="entry name" value="SECRETED GLYCOSYL HYDROLASE"/>
    <property type="match status" value="1"/>
</dbReference>
<keyword evidence="1" id="KW-0732">Signal</keyword>
<evidence type="ECO:0000256" key="1">
    <source>
        <dbReference type="SAM" id="SignalP"/>
    </source>
</evidence>
<dbReference type="PANTHER" id="PTHR40469:SF2">
    <property type="entry name" value="GALACTOSE-BINDING DOMAIN-LIKE SUPERFAMILY PROTEIN"/>
    <property type="match status" value="1"/>
</dbReference>
<name>A0ABY6CP74_9BACT</name>
<organism evidence="3 4">
    <name type="scientific">Reichenbachiella agarivorans</name>
    <dbReference type="NCBI Taxonomy" id="2979464"/>
    <lineage>
        <taxon>Bacteria</taxon>
        <taxon>Pseudomonadati</taxon>
        <taxon>Bacteroidota</taxon>
        <taxon>Cytophagia</taxon>
        <taxon>Cytophagales</taxon>
        <taxon>Reichenbachiellaceae</taxon>
        <taxon>Reichenbachiella</taxon>
    </lineage>
</organism>